<reference evidence="1 2" key="3">
    <citation type="journal article" date="2022" name="Microbiol. Spectr.">
        <title>Folding features and dynamics of 3D genome architecture in plant fungal pathogens.</title>
        <authorList>
            <person name="Xia C."/>
        </authorList>
    </citation>
    <scope>NUCLEOTIDE SEQUENCE [LARGE SCALE GENOMIC DNA]</scope>
    <source>
        <strain evidence="1 2">93-210</strain>
    </source>
</reference>
<gene>
    <name evidence="1" type="ORF">MJO28_002321</name>
</gene>
<proteinExistence type="predicted"/>
<protein>
    <submittedName>
        <fullName evidence="1">Uncharacterized protein</fullName>
    </submittedName>
</protein>
<keyword evidence="2" id="KW-1185">Reference proteome</keyword>
<name>A0ACC0EWM5_9BASI</name>
<organism evidence="1 2">
    <name type="scientific">Puccinia striiformis f. sp. tritici</name>
    <dbReference type="NCBI Taxonomy" id="168172"/>
    <lineage>
        <taxon>Eukaryota</taxon>
        <taxon>Fungi</taxon>
        <taxon>Dikarya</taxon>
        <taxon>Basidiomycota</taxon>
        <taxon>Pucciniomycotina</taxon>
        <taxon>Pucciniomycetes</taxon>
        <taxon>Pucciniales</taxon>
        <taxon>Pucciniaceae</taxon>
        <taxon>Puccinia</taxon>
    </lineage>
</organism>
<feature type="non-terminal residue" evidence="1">
    <location>
        <position position="1"/>
    </location>
</feature>
<comment type="caution">
    <text evidence="1">The sequence shown here is derived from an EMBL/GenBank/DDBJ whole genome shotgun (WGS) entry which is preliminary data.</text>
</comment>
<dbReference type="Proteomes" id="UP001060170">
    <property type="component" value="Chromosome 2"/>
</dbReference>
<evidence type="ECO:0000313" key="2">
    <source>
        <dbReference type="Proteomes" id="UP001060170"/>
    </source>
</evidence>
<accession>A0ACC0EWM5</accession>
<reference evidence="2" key="1">
    <citation type="journal article" date="2018" name="BMC Genomics">
        <title>Genomic insights into host adaptation between the wheat stripe rust pathogen (Puccinia striiformis f. sp. tritici) and the barley stripe rust pathogen (Puccinia striiformis f. sp. hordei).</title>
        <authorList>
            <person name="Xia C."/>
            <person name="Wang M."/>
            <person name="Yin C."/>
            <person name="Cornejo O.E."/>
            <person name="Hulbert S.H."/>
            <person name="Chen X."/>
        </authorList>
    </citation>
    <scope>NUCLEOTIDE SEQUENCE [LARGE SCALE GENOMIC DNA]</scope>
    <source>
        <strain evidence="2">93-210</strain>
    </source>
</reference>
<reference evidence="2" key="2">
    <citation type="journal article" date="2018" name="Mol. Plant Microbe Interact.">
        <title>Genome sequence resources for the wheat stripe rust pathogen (Puccinia striiformis f. sp. tritici) and the barley stripe rust pathogen (Puccinia striiformis f. sp. hordei).</title>
        <authorList>
            <person name="Xia C."/>
            <person name="Wang M."/>
            <person name="Yin C."/>
            <person name="Cornejo O.E."/>
            <person name="Hulbert S.H."/>
            <person name="Chen X."/>
        </authorList>
    </citation>
    <scope>NUCLEOTIDE SEQUENCE [LARGE SCALE GENOMIC DNA]</scope>
    <source>
        <strain evidence="2">93-210</strain>
    </source>
</reference>
<dbReference type="EMBL" id="CM045866">
    <property type="protein sequence ID" value="KAI7961832.1"/>
    <property type="molecule type" value="Genomic_DNA"/>
</dbReference>
<evidence type="ECO:0000313" key="1">
    <source>
        <dbReference type="EMBL" id="KAI7961832.1"/>
    </source>
</evidence>
<sequence length="140" mass="15529">VIRHVPITLYADDTSGNQSRSELATHGSVAYDAQLGHEVLFMVFPLCFLADSPMAAEVTSTSNPGASNNPCRVCHLQCPQGEEKSTFKYLQDFFLAIPTCLKDAIGHVQLQIPNIYGSAPRQKHRRNLKENINRMASRTI</sequence>